<reference evidence="2" key="2">
    <citation type="submission" date="2015-01" db="EMBL/GenBank/DDBJ databases">
        <title>Evolutionary Origins and Diversification of the Mycorrhizal Mutualists.</title>
        <authorList>
            <consortium name="DOE Joint Genome Institute"/>
            <consortium name="Mycorrhizal Genomics Consortium"/>
            <person name="Kohler A."/>
            <person name="Kuo A."/>
            <person name="Nagy L.G."/>
            <person name="Floudas D."/>
            <person name="Copeland A."/>
            <person name="Barry K.W."/>
            <person name="Cichocki N."/>
            <person name="Veneault-Fourrey C."/>
            <person name="LaButti K."/>
            <person name="Lindquist E.A."/>
            <person name="Lipzen A."/>
            <person name="Lundell T."/>
            <person name="Morin E."/>
            <person name="Murat C."/>
            <person name="Riley R."/>
            <person name="Ohm R."/>
            <person name="Sun H."/>
            <person name="Tunlid A."/>
            <person name="Henrissat B."/>
            <person name="Grigoriev I.V."/>
            <person name="Hibbett D.S."/>
            <person name="Martin F."/>
        </authorList>
    </citation>
    <scope>NUCLEOTIDE SEQUENCE [LARGE SCALE GENOMIC DNA]</scope>
    <source>
        <strain evidence="2">LaAM-08-1</strain>
    </source>
</reference>
<organism evidence="1 2">
    <name type="scientific">Laccaria amethystina LaAM-08-1</name>
    <dbReference type="NCBI Taxonomy" id="1095629"/>
    <lineage>
        <taxon>Eukaryota</taxon>
        <taxon>Fungi</taxon>
        <taxon>Dikarya</taxon>
        <taxon>Basidiomycota</taxon>
        <taxon>Agaricomycotina</taxon>
        <taxon>Agaricomycetes</taxon>
        <taxon>Agaricomycetidae</taxon>
        <taxon>Agaricales</taxon>
        <taxon>Agaricineae</taxon>
        <taxon>Hydnangiaceae</taxon>
        <taxon>Laccaria</taxon>
    </lineage>
</organism>
<dbReference type="Proteomes" id="UP000054477">
    <property type="component" value="Unassembled WGS sequence"/>
</dbReference>
<sequence length="53" mass="6036">MGPVKVHNAQNTRPFQIKAGQRVVFDEMDQHGRDISRMDQKSTKVIKVNKSAL</sequence>
<dbReference type="EMBL" id="KN839107">
    <property type="protein sequence ID" value="KIJ90807.1"/>
    <property type="molecule type" value="Genomic_DNA"/>
</dbReference>
<evidence type="ECO:0000313" key="2">
    <source>
        <dbReference type="Proteomes" id="UP000054477"/>
    </source>
</evidence>
<reference evidence="1 2" key="1">
    <citation type="submission" date="2014-04" db="EMBL/GenBank/DDBJ databases">
        <authorList>
            <consortium name="DOE Joint Genome Institute"/>
            <person name="Kuo A."/>
            <person name="Kohler A."/>
            <person name="Nagy L.G."/>
            <person name="Floudas D."/>
            <person name="Copeland A."/>
            <person name="Barry K.W."/>
            <person name="Cichocki N."/>
            <person name="Veneault-Fourrey C."/>
            <person name="LaButti K."/>
            <person name="Lindquist E.A."/>
            <person name="Lipzen A."/>
            <person name="Lundell T."/>
            <person name="Morin E."/>
            <person name="Murat C."/>
            <person name="Sun H."/>
            <person name="Tunlid A."/>
            <person name="Henrissat B."/>
            <person name="Grigoriev I.V."/>
            <person name="Hibbett D.S."/>
            <person name="Martin F."/>
            <person name="Nordberg H.P."/>
            <person name="Cantor M.N."/>
            <person name="Hua S.X."/>
        </authorList>
    </citation>
    <scope>NUCLEOTIDE SEQUENCE [LARGE SCALE GENOMIC DNA]</scope>
    <source>
        <strain evidence="1 2">LaAM-08-1</strain>
    </source>
</reference>
<accession>A0A0C9X2L4</accession>
<evidence type="ECO:0000313" key="1">
    <source>
        <dbReference type="EMBL" id="KIJ90807.1"/>
    </source>
</evidence>
<proteinExistence type="predicted"/>
<dbReference type="AlphaFoldDB" id="A0A0C9X2L4"/>
<keyword evidence="2" id="KW-1185">Reference proteome</keyword>
<dbReference type="HOGENOM" id="CLU_3069054_0_0_1"/>
<protein>
    <submittedName>
        <fullName evidence="1">Uncharacterized protein</fullName>
    </submittedName>
</protein>
<gene>
    <name evidence="1" type="ORF">K443DRAFT_686481</name>
</gene>
<name>A0A0C9X2L4_9AGAR</name>